<dbReference type="EMBL" id="JAURUP010000032">
    <property type="protein sequence ID" value="MDP9751753.1"/>
    <property type="molecule type" value="Genomic_DNA"/>
</dbReference>
<protein>
    <submittedName>
        <fullName evidence="1">Uncharacterized protein</fullName>
    </submittedName>
</protein>
<evidence type="ECO:0000313" key="1">
    <source>
        <dbReference type="EMBL" id="MDP9751753.1"/>
    </source>
</evidence>
<reference evidence="1 2" key="1">
    <citation type="submission" date="2023-07" db="EMBL/GenBank/DDBJ databases">
        <title>Genomic Encyclopedia of Type Strains, Phase IV (KMG-IV): sequencing the most valuable type-strain genomes for metagenomic binning, comparative biology and taxonomic classification.</title>
        <authorList>
            <person name="Goeker M."/>
        </authorList>
    </citation>
    <scope>NUCLEOTIDE SEQUENCE [LARGE SCALE GENOMIC DNA]</scope>
    <source>
        <strain evidence="1 2">DSM 25963</strain>
    </source>
</reference>
<keyword evidence="2" id="KW-1185">Reference proteome</keyword>
<comment type="caution">
    <text evidence="1">The sequence shown here is derived from an EMBL/GenBank/DDBJ whole genome shotgun (WGS) entry which is preliminary data.</text>
</comment>
<proteinExistence type="predicted"/>
<dbReference type="RefSeq" id="WP_307681516.1">
    <property type="nucleotide sequence ID" value="NZ_JAURUP010000032.1"/>
</dbReference>
<gene>
    <name evidence="1" type="ORF">J2S24_002271</name>
</gene>
<evidence type="ECO:0000313" key="2">
    <source>
        <dbReference type="Proteomes" id="UP001223886"/>
    </source>
</evidence>
<sequence length="90" mass="10802">MKCYCYETETEFVFCVENADAELEKNLEAAWFHKVDDKFLKTYPNTINDKELIAKNFSRLGESMFRDKGDWEKTFKKFAAKYYEKNIVNM</sequence>
<organism evidence="1 2">
    <name type="scientific">Thermoanaerobacter pentosaceus</name>
    <dbReference type="NCBI Taxonomy" id="694059"/>
    <lineage>
        <taxon>Bacteria</taxon>
        <taxon>Bacillati</taxon>
        <taxon>Bacillota</taxon>
        <taxon>Clostridia</taxon>
        <taxon>Thermoanaerobacterales</taxon>
        <taxon>Thermoanaerobacteraceae</taxon>
        <taxon>Thermoanaerobacter</taxon>
    </lineage>
</organism>
<accession>A0ABT9M6J0</accession>
<name>A0ABT9M6J0_9THEO</name>
<dbReference type="Proteomes" id="UP001223886">
    <property type="component" value="Unassembled WGS sequence"/>
</dbReference>